<feature type="region of interest" description="Disordered" evidence="1">
    <location>
        <begin position="75"/>
        <end position="582"/>
    </location>
</feature>
<feature type="compositionally biased region" description="Polar residues" evidence="1">
    <location>
        <begin position="240"/>
        <end position="253"/>
    </location>
</feature>
<dbReference type="Proteomes" id="UP000775547">
    <property type="component" value="Unassembled WGS sequence"/>
</dbReference>
<feature type="compositionally biased region" description="Low complexity" evidence="1">
    <location>
        <begin position="428"/>
        <end position="439"/>
    </location>
</feature>
<feature type="compositionally biased region" description="Low complexity" evidence="1">
    <location>
        <begin position="184"/>
        <end position="195"/>
    </location>
</feature>
<feature type="compositionally biased region" description="Pro residues" evidence="1">
    <location>
        <begin position="366"/>
        <end position="375"/>
    </location>
</feature>
<evidence type="ECO:0000256" key="1">
    <source>
        <dbReference type="SAM" id="MobiDB-lite"/>
    </source>
</evidence>
<evidence type="ECO:0000313" key="2">
    <source>
        <dbReference type="EMBL" id="KAG5644784.1"/>
    </source>
</evidence>
<feature type="compositionally biased region" description="Polar residues" evidence="1">
    <location>
        <begin position="116"/>
        <end position="132"/>
    </location>
</feature>
<name>A0A9P7G6K2_9AGAR</name>
<dbReference type="AlphaFoldDB" id="A0A9P7G6K2"/>
<dbReference type="OrthoDB" id="654211at2759"/>
<sequence length="582" mass="62588">MPNLYALERAEALRRAEFEERHAEALRRAEFQARISRPSVDPQGWARISKSATTSPVMNVHRTLAGEGYFGVSNARGGFDDDVRDNRDRDRDRDREREAKARRRLSGPSFSMAPVSPTSLSASAGLVTSRSSGHLVDTMSRPHTHAHHAPSWSHPYNSTTRRRRASGGLNSGLPPPQHRHDESPSPISSDSESPPLHMKTRSAPGTSSHRHAPYGPHAAEYHHPHPHHQSQSPPLFGSGSARSDFTWTPSTSPFLGPLRTLNIHSTNPSRAPSPVLLPPPHMALIEEDPGVKVHPSQHHHHHHHHYAHGNNMTSGGIPLTSPHWTKQQQQQRAGAFQPQYSTSPGGSGASSPGVLFARSASSSRAPSPPLWPAPRPASGHQQQHHHRDSDAHSYSHSHSHSHPPPAHPHHHHLAHSVRAAFGMTPINTSSPRSSSTHAPPHTHAHAHAPHNSILHQPHPMSTPHSGVSTPMHLAHHLPVSMPGSRSGSPPIVLPPLKGLGEREREKGNGLGLDSASSSSSATAASFSSTSKVGARQSNGEDSSANGNGKEAGDAPGAGKGEERETLPGFSEFAAASMAQARY</sequence>
<feature type="compositionally biased region" description="Basic and acidic residues" evidence="1">
    <location>
        <begin position="78"/>
        <end position="99"/>
    </location>
</feature>
<organism evidence="2 3">
    <name type="scientific">Asterophora parasitica</name>
    <dbReference type="NCBI Taxonomy" id="117018"/>
    <lineage>
        <taxon>Eukaryota</taxon>
        <taxon>Fungi</taxon>
        <taxon>Dikarya</taxon>
        <taxon>Basidiomycota</taxon>
        <taxon>Agaricomycotina</taxon>
        <taxon>Agaricomycetes</taxon>
        <taxon>Agaricomycetidae</taxon>
        <taxon>Agaricales</taxon>
        <taxon>Tricholomatineae</taxon>
        <taxon>Lyophyllaceae</taxon>
        <taxon>Asterophora</taxon>
    </lineage>
</organism>
<feature type="compositionally biased region" description="Basic residues" evidence="1">
    <location>
        <begin position="395"/>
        <end position="415"/>
    </location>
</feature>
<gene>
    <name evidence="2" type="ORF">DXG03_007692</name>
</gene>
<reference evidence="2" key="1">
    <citation type="submission" date="2020-07" db="EMBL/GenBank/DDBJ databases">
        <authorList>
            <person name="Nieuwenhuis M."/>
            <person name="Van De Peppel L.J.J."/>
        </authorList>
    </citation>
    <scope>NUCLEOTIDE SEQUENCE</scope>
    <source>
        <strain evidence="2">AP01</strain>
        <tissue evidence="2">Mycelium</tissue>
    </source>
</reference>
<comment type="caution">
    <text evidence="2">The sequence shown here is derived from an EMBL/GenBank/DDBJ whole genome shotgun (WGS) entry which is preliminary data.</text>
</comment>
<proteinExistence type="predicted"/>
<reference evidence="2" key="2">
    <citation type="submission" date="2021-10" db="EMBL/GenBank/DDBJ databases">
        <title>Phylogenomics reveals ancestral predisposition of the termite-cultivated fungus Termitomyces towards a domesticated lifestyle.</title>
        <authorList>
            <person name="Auxier B."/>
            <person name="Grum-Grzhimaylo A."/>
            <person name="Cardenas M.E."/>
            <person name="Lodge J.D."/>
            <person name="Laessoe T."/>
            <person name="Pedersen O."/>
            <person name="Smith M.E."/>
            <person name="Kuyper T.W."/>
            <person name="Franco-Molano E.A."/>
            <person name="Baroni T.J."/>
            <person name="Aanen D.K."/>
        </authorList>
    </citation>
    <scope>NUCLEOTIDE SEQUENCE</scope>
    <source>
        <strain evidence="2">AP01</strain>
        <tissue evidence="2">Mycelium</tissue>
    </source>
</reference>
<accession>A0A9P7G6K2</accession>
<dbReference type="EMBL" id="JABCKV010000059">
    <property type="protein sequence ID" value="KAG5644784.1"/>
    <property type="molecule type" value="Genomic_DNA"/>
</dbReference>
<feature type="compositionally biased region" description="Polar residues" evidence="1">
    <location>
        <begin position="535"/>
        <end position="546"/>
    </location>
</feature>
<keyword evidence="3" id="KW-1185">Reference proteome</keyword>
<protein>
    <submittedName>
        <fullName evidence="2">Uncharacterized protein</fullName>
    </submittedName>
</protein>
<feature type="compositionally biased region" description="Low complexity" evidence="1">
    <location>
        <begin position="349"/>
        <end position="365"/>
    </location>
</feature>
<feature type="compositionally biased region" description="Basic residues" evidence="1">
    <location>
        <begin position="295"/>
        <end position="307"/>
    </location>
</feature>
<feature type="compositionally biased region" description="Low complexity" evidence="1">
    <location>
        <begin position="514"/>
        <end position="530"/>
    </location>
</feature>
<evidence type="ECO:0000313" key="3">
    <source>
        <dbReference type="Proteomes" id="UP000775547"/>
    </source>
</evidence>